<keyword evidence="3" id="KW-1133">Transmembrane helix</keyword>
<dbReference type="PANTHER" id="PTHR44591">
    <property type="entry name" value="STRESS RESPONSE REGULATOR PROTEIN 1"/>
    <property type="match status" value="1"/>
</dbReference>
<evidence type="ECO:0000313" key="5">
    <source>
        <dbReference type="EMBL" id="RKE96828.1"/>
    </source>
</evidence>
<feature type="transmembrane region" description="Helical" evidence="3">
    <location>
        <begin position="28"/>
        <end position="48"/>
    </location>
</feature>
<evidence type="ECO:0000259" key="4">
    <source>
        <dbReference type="PROSITE" id="PS50110"/>
    </source>
</evidence>
<keyword evidence="6" id="KW-1185">Reference proteome</keyword>
<proteinExistence type="predicted"/>
<evidence type="ECO:0000256" key="3">
    <source>
        <dbReference type="SAM" id="Phobius"/>
    </source>
</evidence>
<dbReference type="SMART" id="SM00448">
    <property type="entry name" value="REC"/>
    <property type="match status" value="1"/>
</dbReference>
<organism evidence="5 6">
    <name type="scientific">Sulfitobacter guttiformis</name>
    <dbReference type="NCBI Taxonomy" id="74349"/>
    <lineage>
        <taxon>Bacteria</taxon>
        <taxon>Pseudomonadati</taxon>
        <taxon>Pseudomonadota</taxon>
        <taxon>Alphaproteobacteria</taxon>
        <taxon>Rhodobacterales</taxon>
        <taxon>Roseobacteraceae</taxon>
        <taxon>Sulfitobacter</taxon>
    </lineage>
</organism>
<evidence type="ECO:0000256" key="2">
    <source>
        <dbReference type="PROSITE-ProRule" id="PRU00169"/>
    </source>
</evidence>
<dbReference type="EMBL" id="RAQK01000001">
    <property type="protein sequence ID" value="RKE96828.1"/>
    <property type="molecule type" value="Genomic_DNA"/>
</dbReference>
<protein>
    <submittedName>
        <fullName evidence="5">Response regulator receiver domain-containing protein</fullName>
    </submittedName>
</protein>
<accession>A0A420DRL3</accession>
<dbReference type="Pfam" id="PF00072">
    <property type="entry name" value="Response_reg"/>
    <property type="match status" value="1"/>
</dbReference>
<dbReference type="InterPro" id="IPR001789">
    <property type="entry name" value="Sig_transdc_resp-reg_receiver"/>
</dbReference>
<feature type="domain" description="Response regulatory" evidence="4">
    <location>
        <begin position="93"/>
        <end position="212"/>
    </location>
</feature>
<dbReference type="Proteomes" id="UP000284407">
    <property type="component" value="Unassembled WGS sequence"/>
</dbReference>
<gene>
    <name evidence="5" type="ORF">C8N30_1400</name>
</gene>
<dbReference type="InterPro" id="IPR050595">
    <property type="entry name" value="Bact_response_regulator"/>
</dbReference>
<dbReference type="PROSITE" id="PS50110">
    <property type="entry name" value="RESPONSE_REGULATORY"/>
    <property type="match status" value="1"/>
</dbReference>
<name>A0A420DRL3_9RHOB</name>
<dbReference type="Gene3D" id="3.40.50.2300">
    <property type="match status" value="1"/>
</dbReference>
<evidence type="ECO:0000313" key="6">
    <source>
        <dbReference type="Proteomes" id="UP000284407"/>
    </source>
</evidence>
<evidence type="ECO:0000256" key="1">
    <source>
        <dbReference type="ARBA" id="ARBA00022553"/>
    </source>
</evidence>
<feature type="modified residue" description="4-aspartylphosphate" evidence="2">
    <location>
        <position position="145"/>
    </location>
</feature>
<reference evidence="5 6" key="1">
    <citation type="submission" date="2018-09" db="EMBL/GenBank/DDBJ databases">
        <title>Genomic Encyclopedia of Archaeal and Bacterial Type Strains, Phase II (KMG-II): from individual species to whole genera.</title>
        <authorList>
            <person name="Goeker M."/>
        </authorList>
    </citation>
    <scope>NUCLEOTIDE SEQUENCE [LARGE SCALE GENOMIC DNA]</scope>
    <source>
        <strain evidence="5 6">DSM 11458</strain>
    </source>
</reference>
<dbReference type="STRING" id="1443111.Z949_3417"/>
<keyword evidence="3" id="KW-0472">Membrane</keyword>
<dbReference type="AlphaFoldDB" id="A0A420DRL3"/>
<keyword evidence="3" id="KW-0812">Transmembrane</keyword>
<dbReference type="PANTHER" id="PTHR44591:SF3">
    <property type="entry name" value="RESPONSE REGULATORY DOMAIN-CONTAINING PROTEIN"/>
    <property type="match status" value="1"/>
</dbReference>
<comment type="caution">
    <text evidence="5">The sequence shown here is derived from an EMBL/GenBank/DDBJ whole genome shotgun (WGS) entry which is preliminary data.</text>
</comment>
<dbReference type="InterPro" id="IPR011006">
    <property type="entry name" value="CheY-like_superfamily"/>
</dbReference>
<dbReference type="SUPFAM" id="SSF52172">
    <property type="entry name" value="CheY-like"/>
    <property type="match status" value="1"/>
</dbReference>
<sequence>MIVLYLIVGAFFGLFAFAAALHLGSSLWLAFGLYTLVGSTTIILLSVARVITNIFMRRGDVLSPADHRVQGDDSDPVNSSNKELTAPIEVPMRILAVDDDPFILEIMPLISAKAGFSELTAVASGGQALELLKSSEISFDCILLDISMPVMDGVELCELVRQMPQYSETPIIMLTAKRDIAVMGDAYRAGATDYVAKPFDIAELSDRLRIAQELILAQRDQVRQTNTEYKLDLAPTYALKLPDKIKVEGIGSLVDFEAFSSYLSQLPAKQVTDIQMFAVVIEAIEAVDMQLSSRFFAPLLQDVAESSAKCFKPDQTVMAYTNNGTLLIAVNSVHPMLAIDIEAKIENAMHANNSKRNADEYIGIAVSVGGPVQLRSAKAERARIAANQLINLADTRVLDKQGRKVAGLFKR</sequence>
<keyword evidence="1 2" id="KW-0597">Phosphoprotein</keyword>
<dbReference type="GO" id="GO:0000160">
    <property type="term" value="P:phosphorelay signal transduction system"/>
    <property type="evidence" value="ECO:0007669"/>
    <property type="project" value="InterPro"/>
</dbReference>